<dbReference type="AlphaFoldDB" id="A0A956RPG5"/>
<dbReference type="PROSITE" id="PS50972">
    <property type="entry name" value="PTERIN_BINDING"/>
    <property type="match status" value="1"/>
</dbReference>
<evidence type="ECO:0000256" key="5">
    <source>
        <dbReference type="ARBA" id="ARBA00022679"/>
    </source>
</evidence>
<evidence type="ECO:0000256" key="6">
    <source>
        <dbReference type="ARBA" id="ARBA00022723"/>
    </source>
</evidence>
<dbReference type="Gene3D" id="3.20.20.20">
    <property type="entry name" value="Dihydropteroate synthase-like"/>
    <property type="match status" value="1"/>
</dbReference>
<organism evidence="10 11">
    <name type="scientific">Eiseniibacteriota bacterium</name>
    <dbReference type="NCBI Taxonomy" id="2212470"/>
    <lineage>
        <taxon>Bacteria</taxon>
        <taxon>Candidatus Eiseniibacteriota</taxon>
    </lineage>
</organism>
<dbReference type="InterPro" id="IPR045031">
    <property type="entry name" value="DHP_synth-like"/>
</dbReference>
<comment type="caution">
    <text evidence="10">The sequence shown here is derived from an EMBL/GenBank/DDBJ whole genome shotgun (WGS) entry which is preliminary data.</text>
</comment>
<dbReference type="GO" id="GO:0046656">
    <property type="term" value="P:folic acid biosynthetic process"/>
    <property type="evidence" value="ECO:0007669"/>
    <property type="project" value="UniProtKB-KW"/>
</dbReference>
<evidence type="ECO:0000259" key="9">
    <source>
        <dbReference type="PROSITE" id="PS50972"/>
    </source>
</evidence>
<proteinExistence type="predicted"/>
<sequence>MGILNCTPDSFSDGGVHTATGAAVDRLHAMIEEGADWIDIGGESTRPGAPEVPWTEEWRRIEPVLREAARDCAIPVSVDTTKPEVAARALDLGVSIVNDVSGLQFAPELADLAASSGAALILMHMRGTPRTMQTDPRYDDVTREVVSVLEESCALARAHGVPPDQLVVDPGIGFGKTGAHNYTLLRELPALARLGCPILIGASRKSFLARTDAGKPTGSPGLPVDERIEASLAAHVAAALAGAHIVRVHDVRATVRALRIADEIADLR</sequence>
<evidence type="ECO:0000313" key="10">
    <source>
        <dbReference type="EMBL" id="MCA9727870.1"/>
    </source>
</evidence>
<dbReference type="GO" id="GO:0004156">
    <property type="term" value="F:dihydropteroate synthase activity"/>
    <property type="evidence" value="ECO:0007669"/>
    <property type="project" value="UniProtKB-EC"/>
</dbReference>
<keyword evidence="6" id="KW-0479">Metal-binding</keyword>
<dbReference type="Proteomes" id="UP000697710">
    <property type="component" value="Unassembled WGS sequence"/>
</dbReference>
<evidence type="ECO:0000256" key="2">
    <source>
        <dbReference type="ARBA" id="ARBA00001946"/>
    </source>
</evidence>
<gene>
    <name evidence="10" type="primary">folP</name>
    <name evidence="10" type="ORF">KC729_09325</name>
</gene>
<evidence type="ECO:0000256" key="3">
    <source>
        <dbReference type="ARBA" id="ARBA00004763"/>
    </source>
</evidence>
<dbReference type="SUPFAM" id="SSF51717">
    <property type="entry name" value="Dihydropteroate synthetase-like"/>
    <property type="match status" value="1"/>
</dbReference>
<feature type="domain" description="Pterin-binding" evidence="9">
    <location>
        <begin position="1"/>
        <end position="259"/>
    </location>
</feature>
<comment type="catalytic activity">
    <reaction evidence="1">
        <text>(7,8-dihydropterin-6-yl)methyl diphosphate + 4-aminobenzoate = 7,8-dihydropteroate + diphosphate</text>
        <dbReference type="Rhea" id="RHEA:19949"/>
        <dbReference type="ChEBI" id="CHEBI:17836"/>
        <dbReference type="ChEBI" id="CHEBI:17839"/>
        <dbReference type="ChEBI" id="CHEBI:33019"/>
        <dbReference type="ChEBI" id="CHEBI:72950"/>
        <dbReference type="EC" id="2.5.1.15"/>
    </reaction>
</comment>
<evidence type="ECO:0000256" key="7">
    <source>
        <dbReference type="ARBA" id="ARBA00022842"/>
    </source>
</evidence>
<reference evidence="10" key="1">
    <citation type="submission" date="2020-04" db="EMBL/GenBank/DDBJ databases">
        <authorList>
            <person name="Zhang T."/>
        </authorList>
    </citation>
    <scope>NUCLEOTIDE SEQUENCE</scope>
    <source>
        <strain evidence="10">HKST-UBA01</strain>
    </source>
</reference>
<dbReference type="EMBL" id="JAGQHR010000252">
    <property type="protein sequence ID" value="MCA9727870.1"/>
    <property type="molecule type" value="Genomic_DNA"/>
</dbReference>
<comment type="pathway">
    <text evidence="3">Cofactor biosynthesis; tetrahydrofolate biosynthesis; 7,8-dihydrofolate from 2-amino-4-hydroxy-6-hydroxymethyl-7,8-dihydropteridine diphosphate and 4-aminobenzoate: step 1/2.</text>
</comment>
<evidence type="ECO:0000256" key="8">
    <source>
        <dbReference type="ARBA" id="ARBA00022909"/>
    </source>
</evidence>
<comment type="cofactor">
    <cofactor evidence="2">
        <name>Mg(2+)</name>
        <dbReference type="ChEBI" id="CHEBI:18420"/>
    </cofactor>
</comment>
<keyword evidence="8" id="KW-0289">Folate biosynthesis</keyword>
<keyword evidence="7" id="KW-0460">Magnesium</keyword>
<evidence type="ECO:0000313" key="11">
    <source>
        <dbReference type="Proteomes" id="UP000697710"/>
    </source>
</evidence>
<dbReference type="NCBIfam" id="TIGR01496">
    <property type="entry name" value="DHPS"/>
    <property type="match status" value="1"/>
</dbReference>
<dbReference type="GO" id="GO:0046872">
    <property type="term" value="F:metal ion binding"/>
    <property type="evidence" value="ECO:0007669"/>
    <property type="project" value="UniProtKB-KW"/>
</dbReference>
<accession>A0A956RPG5</accession>
<dbReference type="PANTHER" id="PTHR20941">
    <property type="entry name" value="FOLATE SYNTHESIS PROTEINS"/>
    <property type="match status" value="1"/>
</dbReference>
<reference evidence="10" key="2">
    <citation type="journal article" date="2021" name="Microbiome">
        <title>Successional dynamics and alternative stable states in a saline activated sludge microbial community over 9 years.</title>
        <authorList>
            <person name="Wang Y."/>
            <person name="Ye J."/>
            <person name="Ju F."/>
            <person name="Liu L."/>
            <person name="Boyd J.A."/>
            <person name="Deng Y."/>
            <person name="Parks D.H."/>
            <person name="Jiang X."/>
            <person name="Yin X."/>
            <person name="Woodcroft B.J."/>
            <person name="Tyson G.W."/>
            <person name="Hugenholtz P."/>
            <person name="Polz M.F."/>
            <person name="Zhang T."/>
        </authorList>
    </citation>
    <scope>NUCLEOTIDE SEQUENCE</scope>
    <source>
        <strain evidence="10">HKST-UBA01</strain>
    </source>
</reference>
<name>A0A956RPG5_UNCEI</name>
<dbReference type="InterPro" id="IPR000489">
    <property type="entry name" value="Pterin-binding_dom"/>
</dbReference>
<keyword evidence="5 10" id="KW-0808">Transferase</keyword>
<dbReference type="CDD" id="cd00739">
    <property type="entry name" value="DHPS"/>
    <property type="match status" value="1"/>
</dbReference>
<dbReference type="Pfam" id="PF00809">
    <property type="entry name" value="Pterin_bind"/>
    <property type="match status" value="1"/>
</dbReference>
<evidence type="ECO:0000256" key="4">
    <source>
        <dbReference type="ARBA" id="ARBA00012458"/>
    </source>
</evidence>
<dbReference type="InterPro" id="IPR006390">
    <property type="entry name" value="DHP_synth_dom"/>
</dbReference>
<dbReference type="InterPro" id="IPR011005">
    <property type="entry name" value="Dihydropteroate_synth-like_sf"/>
</dbReference>
<protein>
    <recommendedName>
        <fullName evidence="4">dihydropteroate synthase</fullName>
        <ecNumber evidence="4">2.5.1.15</ecNumber>
    </recommendedName>
</protein>
<dbReference type="GO" id="GO:0046654">
    <property type="term" value="P:tetrahydrofolate biosynthetic process"/>
    <property type="evidence" value="ECO:0007669"/>
    <property type="project" value="TreeGrafter"/>
</dbReference>
<dbReference type="PANTHER" id="PTHR20941:SF1">
    <property type="entry name" value="FOLIC ACID SYNTHESIS PROTEIN FOL1"/>
    <property type="match status" value="1"/>
</dbReference>
<evidence type="ECO:0000256" key="1">
    <source>
        <dbReference type="ARBA" id="ARBA00000012"/>
    </source>
</evidence>
<dbReference type="EC" id="2.5.1.15" evidence="4"/>
<dbReference type="GO" id="GO:0005829">
    <property type="term" value="C:cytosol"/>
    <property type="evidence" value="ECO:0007669"/>
    <property type="project" value="TreeGrafter"/>
</dbReference>